<evidence type="ECO:0000256" key="2">
    <source>
        <dbReference type="ARBA" id="ARBA00023125"/>
    </source>
</evidence>
<keyword evidence="3" id="KW-0413">Isomerase</keyword>
<dbReference type="EC" id="5.6.2.4" evidence="5"/>
<organism evidence="7 8">
    <name type="scientific">Dreissena polymorpha</name>
    <name type="common">Zebra mussel</name>
    <name type="synonym">Mytilus polymorpha</name>
    <dbReference type="NCBI Taxonomy" id="45954"/>
    <lineage>
        <taxon>Eukaryota</taxon>
        <taxon>Metazoa</taxon>
        <taxon>Spiralia</taxon>
        <taxon>Lophotrochozoa</taxon>
        <taxon>Mollusca</taxon>
        <taxon>Bivalvia</taxon>
        <taxon>Autobranchia</taxon>
        <taxon>Heteroconchia</taxon>
        <taxon>Euheterodonta</taxon>
        <taxon>Imparidentia</taxon>
        <taxon>Neoheterodontei</taxon>
        <taxon>Myida</taxon>
        <taxon>Dreissenoidea</taxon>
        <taxon>Dreissenidae</taxon>
        <taxon>Dreissena</taxon>
    </lineage>
</organism>
<accession>A0A9D4G0R4</accession>
<evidence type="ECO:0000313" key="8">
    <source>
        <dbReference type="Proteomes" id="UP000828390"/>
    </source>
</evidence>
<proteinExistence type="inferred from homology"/>
<dbReference type="PANTHER" id="PTHR13710">
    <property type="entry name" value="DNA HELICASE RECQ FAMILY MEMBER"/>
    <property type="match status" value="1"/>
</dbReference>
<dbReference type="Gene3D" id="3.40.50.300">
    <property type="entry name" value="P-loop containing nucleotide triphosphate hydrolases"/>
    <property type="match status" value="1"/>
</dbReference>
<name>A0A9D4G0R4_DREPO</name>
<evidence type="ECO:0000313" key="7">
    <source>
        <dbReference type="EMBL" id="KAH3808463.1"/>
    </source>
</evidence>
<keyword evidence="8" id="KW-1185">Reference proteome</keyword>
<dbReference type="Proteomes" id="UP000828390">
    <property type="component" value="Unassembled WGS sequence"/>
</dbReference>
<comment type="caution">
    <text evidence="7">The sequence shown here is derived from an EMBL/GenBank/DDBJ whole genome shotgun (WGS) entry which is preliminary data.</text>
</comment>
<comment type="catalytic activity">
    <reaction evidence="4">
        <text>Couples ATP hydrolysis with the unwinding of duplex DNA by translocating in the 3'-5' direction.</text>
        <dbReference type="EC" id="5.6.2.4"/>
    </reaction>
</comment>
<dbReference type="GO" id="GO:0003677">
    <property type="term" value="F:DNA binding"/>
    <property type="evidence" value="ECO:0007669"/>
    <property type="project" value="UniProtKB-KW"/>
</dbReference>
<dbReference type="GO" id="GO:0005524">
    <property type="term" value="F:ATP binding"/>
    <property type="evidence" value="ECO:0007669"/>
    <property type="project" value="InterPro"/>
</dbReference>
<dbReference type="GO" id="GO:0043138">
    <property type="term" value="F:3'-5' DNA helicase activity"/>
    <property type="evidence" value="ECO:0007669"/>
    <property type="project" value="UniProtKB-EC"/>
</dbReference>
<reference evidence="7" key="1">
    <citation type="journal article" date="2019" name="bioRxiv">
        <title>The Genome of the Zebra Mussel, Dreissena polymorpha: A Resource for Invasive Species Research.</title>
        <authorList>
            <person name="McCartney M.A."/>
            <person name="Auch B."/>
            <person name="Kono T."/>
            <person name="Mallez S."/>
            <person name="Zhang Y."/>
            <person name="Obille A."/>
            <person name="Becker A."/>
            <person name="Abrahante J.E."/>
            <person name="Garbe J."/>
            <person name="Badalamenti J.P."/>
            <person name="Herman A."/>
            <person name="Mangelson H."/>
            <person name="Liachko I."/>
            <person name="Sullivan S."/>
            <person name="Sone E.D."/>
            <person name="Koren S."/>
            <person name="Silverstein K.A.T."/>
            <person name="Beckman K.B."/>
            <person name="Gohl D.M."/>
        </authorList>
    </citation>
    <scope>NUCLEOTIDE SEQUENCE</scope>
    <source>
        <strain evidence="7">Duluth1</strain>
        <tissue evidence="7">Whole animal</tissue>
    </source>
</reference>
<protein>
    <recommendedName>
        <fullName evidence="5">DNA 3'-5' helicase</fullName>
        <ecNumber evidence="5">5.6.2.4</ecNumber>
    </recommendedName>
</protein>
<evidence type="ECO:0000256" key="4">
    <source>
        <dbReference type="ARBA" id="ARBA00034617"/>
    </source>
</evidence>
<dbReference type="GO" id="GO:0009378">
    <property type="term" value="F:four-way junction helicase activity"/>
    <property type="evidence" value="ECO:0007669"/>
    <property type="project" value="TreeGrafter"/>
</dbReference>
<evidence type="ECO:0000259" key="6">
    <source>
        <dbReference type="Pfam" id="PF00270"/>
    </source>
</evidence>
<dbReference type="EMBL" id="JAIWYP010000006">
    <property type="protein sequence ID" value="KAH3808463.1"/>
    <property type="molecule type" value="Genomic_DNA"/>
</dbReference>
<keyword evidence="2" id="KW-0238">DNA-binding</keyword>
<evidence type="ECO:0000256" key="1">
    <source>
        <dbReference type="ARBA" id="ARBA00005446"/>
    </source>
</evidence>
<dbReference type="PANTHER" id="PTHR13710:SF105">
    <property type="entry name" value="ATP-DEPENDENT DNA HELICASE Q1"/>
    <property type="match status" value="1"/>
</dbReference>
<dbReference type="GO" id="GO:0005694">
    <property type="term" value="C:chromosome"/>
    <property type="evidence" value="ECO:0007669"/>
    <property type="project" value="TreeGrafter"/>
</dbReference>
<comment type="similarity">
    <text evidence="1">Belongs to the helicase family. RecQ subfamily.</text>
</comment>
<dbReference type="InterPro" id="IPR011545">
    <property type="entry name" value="DEAD/DEAH_box_helicase_dom"/>
</dbReference>
<dbReference type="Pfam" id="PF00270">
    <property type="entry name" value="DEAD"/>
    <property type="match status" value="1"/>
</dbReference>
<dbReference type="AlphaFoldDB" id="A0A9D4G0R4"/>
<gene>
    <name evidence="7" type="ORF">DPMN_136819</name>
</gene>
<dbReference type="GO" id="GO:0000724">
    <property type="term" value="P:double-strand break repair via homologous recombination"/>
    <property type="evidence" value="ECO:0007669"/>
    <property type="project" value="TreeGrafter"/>
</dbReference>
<reference evidence="7" key="2">
    <citation type="submission" date="2020-11" db="EMBL/GenBank/DDBJ databases">
        <authorList>
            <person name="McCartney M.A."/>
            <person name="Auch B."/>
            <person name="Kono T."/>
            <person name="Mallez S."/>
            <person name="Becker A."/>
            <person name="Gohl D.M."/>
            <person name="Silverstein K.A.T."/>
            <person name="Koren S."/>
            <person name="Bechman K.B."/>
            <person name="Herman A."/>
            <person name="Abrahante J.E."/>
            <person name="Garbe J."/>
        </authorList>
    </citation>
    <scope>NUCLEOTIDE SEQUENCE</scope>
    <source>
        <strain evidence="7">Duluth1</strain>
        <tissue evidence="7">Whole animal</tissue>
    </source>
</reference>
<evidence type="ECO:0000256" key="5">
    <source>
        <dbReference type="ARBA" id="ARBA00034808"/>
    </source>
</evidence>
<dbReference type="InterPro" id="IPR027417">
    <property type="entry name" value="P-loop_NTPase"/>
</dbReference>
<sequence>MATRNLIAREFECLKGEFKFTFNDLKDNQISVIARIVNKVDCMAIFPTGFGKNACYILSPLMKYMHKRHFYAIVVSPLRSLMNDQVRQLASMDISAVICGPDISAEEKKGG</sequence>
<dbReference type="GO" id="GO:0005737">
    <property type="term" value="C:cytoplasm"/>
    <property type="evidence" value="ECO:0007669"/>
    <property type="project" value="TreeGrafter"/>
</dbReference>
<dbReference type="SUPFAM" id="SSF52540">
    <property type="entry name" value="P-loop containing nucleoside triphosphate hydrolases"/>
    <property type="match status" value="1"/>
</dbReference>
<evidence type="ECO:0000256" key="3">
    <source>
        <dbReference type="ARBA" id="ARBA00023235"/>
    </source>
</evidence>
<feature type="domain" description="DEAD/DEAH-box helicase" evidence="6">
    <location>
        <begin position="28"/>
        <end position="94"/>
    </location>
</feature>